<dbReference type="PROSITE" id="PS50211">
    <property type="entry name" value="DENN"/>
    <property type="match status" value="1"/>
</dbReference>
<reference evidence="15" key="1">
    <citation type="submission" date="2022-08" db="EMBL/GenBank/DDBJ databases">
        <title>Novel sulphate-reducing endosymbionts in the free-living metamonad Anaeramoeba.</title>
        <authorList>
            <person name="Jerlstrom-Hultqvist J."/>
            <person name="Cepicka I."/>
            <person name="Gallot-Lavallee L."/>
            <person name="Salas-Leiva D."/>
            <person name="Curtis B.A."/>
            <person name="Zahonova K."/>
            <person name="Pipaliya S."/>
            <person name="Dacks J."/>
            <person name="Roger A.J."/>
        </authorList>
    </citation>
    <scope>NUCLEOTIDE SEQUENCE</scope>
    <source>
        <strain evidence="15">Busselton2</strain>
    </source>
</reference>
<dbReference type="EMBL" id="JANTQA010000026">
    <property type="protein sequence ID" value="KAJ3442679.1"/>
    <property type="molecule type" value="Genomic_DNA"/>
</dbReference>
<evidence type="ECO:0000259" key="13">
    <source>
        <dbReference type="PROSITE" id="PS50178"/>
    </source>
</evidence>
<evidence type="ECO:0000256" key="3">
    <source>
        <dbReference type="ARBA" id="ARBA00022658"/>
    </source>
</evidence>
<keyword evidence="9" id="KW-0175">Coiled coil</keyword>
<comment type="caution">
    <text evidence="15">The sequence shown here is derived from an EMBL/GenBank/DDBJ whole genome shotgun (WGS) entry which is preliminary data.</text>
</comment>
<dbReference type="InterPro" id="IPR051092">
    <property type="entry name" value="FYVE_RhoGEF_PH"/>
</dbReference>
<dbReference type="PANTHER" id="PTHR12673:SF263">
    <property type="entry name" value="PLECKSTRIN DOMAIN-CONTAINING PROTEIN"/>
    <property type="match status" value="1"/>
</dbReference>
<dbReference type="InterPro" id="IPR017455">
    <property type="entry name" value="Znf_FYVE-rel"/>
</dbReference>
<dbReference type="Proteomes" id="UP001146793">
    <property type="component" value="Unassembled WGS sequence"/>
</dbReference>
<keyword evidence="15" id="KW-0675">Receptor</keyword>
<dbReference type="InterPro" id="IPR000219">
    <property type="entry name" value="DH_dom"/>
</dbReference>
<feature type="region of interest" description="Disordered" evidence="10">
    <location>
        <begin position="289"/>
        <end position="324"/>
    </location>
</feature>
<evidence type="ECO:0000256" key="8">
    <source>
        <dbReference type="PROSITE-ProRule" id="PRU00091"/>
    </source>
</evidence>
<evidence type="ECO:0000256" key="9">
    <source>
        <dbReference type="SAM" id="Coils"/>
    </source>
</evidence>
<keyword evidence="5 8" id="KW-0863">Zinc-finger</keyword>
<feature type="domain" description="DH" evidence="12">
    <location>
        <begin position="789"/>
        <end position="976"/>
    </location>
</feature>
<evidence type="ECO:0000256" key="2">
    <source>
        <dbReference type="ARBA" id="ARBA00022490"/>
    </source>
</evidence>
<organism evidence="15 16">
    <name type="scientific">Anaeramoeba flamelloides</name>
    <dbReference type="NCBI Taxonomy" id="1746091"/>
    <lineage>
        <taxon>Eukaryota</taxon>
        <taxon>Metamonada</taxon>
        <taxon>Anaeramoebidae</taxon>
        <taxon>Anaeramoeba</taxon>
    </lineage>
</organism>
<keyword evidence="3" id="KW-0344">Guanine-nucleotide releasing factor</keyword>
<dbReference type="AlphaFoldDB" id="A0AAV7ZL05"/>
<dbReference type="PROSITE" id="PS50178">
    <property type="entry name" value="ZF_FYVE"/>
    <property type="match status" value="1"/>
</dbReference>
<dbReference type="Pfam" id="PF00621">
    <property type="entry name" value="RhoGEF"/>
    <property type="match status" value="1"/>
</dbReference>
<evidence type="ECO:0000256" key="4">
    <source>
        <dbReference type="ARBA" id="ARBA00022723"/>
    </source>
</evidence>
<evidence type="ECO:0000256" key="1">
    <source>
        <dbReference type="ARBA" id="ARBA00004245"/>
    </source>
</evidence>
<dbReference type="Pfam" id="PF01363">
    <property type="entry name" value="FYVE"/>
    <property type="match status" value="1"/>
</dbReference>
<dbReference type="GO" id="GO:0005085">
    <property type="term" value="F:guanyl-nucleotide exchange factor activity"/>
    <property type="evidence" value="ECO:0007669"/>
    <property type="project" value="UniProtKB-KW"/>
</dbReference>
<dbReference type="SUPFAM" id="SSF48065">
    <property type="entry name" value="DBL homology domain (DH-domain)"/>
    <property type="match status" value="1"/>
</dbReference>
<keyword evidence="7" id="KW-0206">Cytoskeleton</keyword>
<comment type="subcellular location">
    <subcellularLocation>
        <location evidence="1">Cytoplasm</location>
        <location evidence="1">Cytoskeleton</location>
    </subcellularLocation>
</comment>
<dbReference type="SMART" id="SM00233">
    <property type="entry name" value="PH"/>
    <property type="match status" value="1"/>
</dbReference>
<keyword evidence="4" id="KW-0479">Metal-binding</keyword>
<dbReference type="Pfam" id="PF02141">
    <property type="entry name" value="DENN"/>
    <property type="match status" value="1"/>
</dbReference>
<keyword evidence="6" id="KW-0862">Zinc</keyword>
<feature type="domain" description="PH" evidence="11">
    <location>
        <begin position="998"/>
        <end position="1090"/>
    </location>
</feature>
<dbReference type="PANTHER" id="PTHR12673">
    <property type="entry name" value="FACIOGENITAL DYSPLASIA PROTEIN"/>
    <property type="match status" value="1"/>
</dbReference>
<dbReference type="InterPro" id="IPR035899">
    <property type="entry name" value="DBL_dom_sf"/>
</dbReference>
<feature type="domain" description="UDENN" evidence="14">
    <location>
        <begin position="6"/>
        <end position="647"/>
    </location>
</feature>
<dbReference type="SUPFAM" id="SSF50729">
    <property type="entry name" value="PH domain-like"/>
    <property type="match status" value="1"/>
</dbReference>
<dbReference type="Gene3D" id="3.30.450.200">
    <property type="match status" value="1"/>
</dbReference>
<dbReference type="SMART" id="SM00799">
    <property type="entry name" value="DENN"/>
    <property type="match status" value="1"/>
</dbReference>
<evidence type="ECO:0000256" key="6">
    <source>
        <dbReference type="ARBA" id="ARBA00022833"/>
    </source>
</evidence>
<evidence type="ECO:0000259" key="14">
    <source>
        <dbReference type="PROSITE" id="PS50211"/>
    </source>
</evidence>
<dbReference type="InterPro" id="IPR037516">
    <property type="entry name" value="Tripartite_DENN"/>
</dbReference>
<evidence type="ECO:0000256" key="5">
    <source>
        <dbReference type="ARBA" id="ARBA00022771"/>
    </source>
</evidence>
<dbReference type="SMART" id="SM00064">
    <property type="entry name" value="FYVE"/>
    <property type="match status" value="1"/>
</dbReference>
<dbReference type="InterPro" id="IPR013083">
    <property type="entry name" value="Znf_RING/FYVE/PHD"/>
</dbReference>
<keyword evidence="2" id="KW-0963">Cytoplasm</keyword>
<protein>
    <submittedName>
        <fullName evidence="15">Receptor mediated endocytosis</fullName>
    </submittedName>
</protein>
<name>A0AAV7ZL05_9EUKA</name>
<dbReference type="PROSITE" id="PS50010">
    <property type="entry name" value="DH_2"/>
    <property type="match status" value="1"/>
</dbReference>
<feature type="coiled-coil region" evidence="9">
    <location>
        <begin position="198"/>
        <end position="227"/>
    </location>
</feature>
<proteinExistence type="predicted"/>
<dbReference type="GO" id="GO:0008270">
    <property type="term" value="F:zinc ion binding"/>
    <property type="evidence" value="ECO:0007669"/>
    <property type="project" value="UniProtKB-KW"/>
</dbReference>
<dbReference type="InterPro" id="IPR011993">
    <property type="entry name" value="PH-like_dom_sf"/>
</dbReference>
<dbReference type="InterPro" id="IPR001849">
    <property type="entry name" value="PH_domain"/>
</dbReference>
<dbReference type="InterPro" id="IPR001194">
    <property type="entry name" value="cDENN_dom"/>
</dbReference>
<dbReference type="SUPFAM" id="SSF57903">
    <property type="entry name" value="FYVE/PHD zinc finger"/>
    <property type="match status" value="1"/>
</dbReference>
<evidence type="ECO:0000313" key="15">
    <source>
        <dbReference type="EMBL" id="KAJ3442679.1"/>
    </source>
</evidence>
<evidence type="ECO:0000259" key="12">
    <source>
        <dbReference type="PROSITE" id="PS50010"/>
    </source>
</evidence>
<evidence type="ECO:0000259" key="11">
    <source>
        <dbReference type="PROSITE" id="PS50003"/>
    </source>
</evidence>
<sequence length="1177" mass="139419">MSLLFEKFLILNFPNKCFHQPKLPIPAEILKFPEQSKNNIGKASQLYTFCFPDLPYLIKQKDPCLEYFNFVLNLETQRLYAICKRKFFNQETDCECLIFITVHPFFSFFYRLLNLIDMQKTLGVELVFDFLKELIQSPAPKKGESVLIELNLPGKNGIINKEEKYQLKSDEKPKIETNKQNKTNNQEITKEITKAITKKITKEIIKEKENENENEKKTNQTQELEQLYYNKPTPSKTPKFTDQNNFKQIKKDNLRSKSYDHSLTFYFSSLKKFEKNSLFRSKNENQIIGKKEKETKTEKQKQKQKQKEKGKEKPKEKEKQKFKEKETKLKTLFSDQQINENKKKVPKTSIKLSLEIEPKITIKLRFLDNEELQNGSEQMSKMGEETKELKQTKANVQKEINTRSQNNQKVEIIRKKPRTFSPIRPLTNISVDYVSKLLTIFSANQILEIFASLVFEKKIIFFSNKLDLLTNTIQCFLSLLEPFVWHHILITITNKQILKAVLAPMPFILGIPKSILNESKLNLSSKLICIDLDKGNLQNSQKCAKILPSKLSSKLVKNIKKFRALNKNEKLVSAEPFFITFLEFWSLILENYSQYFTFDQRTGESIFKMDNFWKRKSNRFVTFFSQFRNTQMWEFWIDDKLQKFTNGETMQPVGEFELKVIERAESKLSNSSYRDVLAIIAKTGTSFKTKTNKSFFKRRRTIDSKSVEEFQRHFSTDINQFKISNFSELSGTFEANKEMQKRDKGKQKKIKIRKKMKKVTSNETRHQFKRGDFLTNMKNKLEKRKENIDFNKILIKIILSEIDFHDNLNTIYECYIVPTIEQRLLNEDQYKTLFRNIGSIHQMQNQLIEKFDLSLNGEDYENNIIKIYQEMNPFFQIYPTYISTHEIIETNLQNSLKESKFKNLILQNQKNFGYNLQIFFILPILHFQKYTNLFEELVNSFGNNPPMYHHTIIEIKDKFEKLNTLVQKKLNHFDNLSKVVQIQNKLKNFIQIASPTRRFIFEDELMKIYNSQPEKRMFFLFNDILIYCELPVKNSQQIQVIDLKDIKIIDNSQQQEHSFIIKTSKEIFTLVGKSDEQKTMWVNLLNKQLEKITELEKAFLKSEFEGQVDELTMITPSKVEVCTKCSLKFTVLRRREQCKKCKRMFCKKCASKKILLLNISNSPVRICDECYNKIYKL</sequence>
<evidence type="ECO:0000256" key="10">
    <source>
        <dbReference type="SAM" id="MobiDB-lite"/>
    </source>
</evidence>
<dbReference type="Gene3D" id="1.20.900.10">
    <property type="entry name" value="Dbl homology (DH) domain"/>
    <property type="match status" value="1"/>
</dbReference>
<dbReference type="InterPro" id="IPR000306">
    <property type="entry name" value="Znf_FYVE"/>
</dbReference>
<evidence type="ECO:0000256" key="7">
    <source>
        <dbReference type="ARBA" id="ARBA00023212"/>
    </source>
</evidence>
<accession>A0AAV7ZL05</accession>
<gene>
    <name evidence="15" type="ORF">M0812_12423</name>
</gene>
<dbReference type="Gene3D" id="2.30.29.30">
    <property type="entry name" value="Pleckstrin-homology domain (PH domain)/Phosphotyrosine-binding domain (PTB)"/>
    <property type="match status" value="1"/>
</dbReference>
<dbReference type="GO" id="GO:0005856">
    <property type="term" value="C:cytoskeleton"/>
    <property type="evidence" value="ECO:0007669"/>
    <property type="project" value="UniProtKB-SubCell"/>
</dbReference>
<dbReference type="GO" id="GO:0005737">
    <property type="term" value="C:cytoplasm"/>
    <property type="evidence" value="ECO:0007669"/>
    <property type="project" value="TreeGrafter"/>
</dbReference>
<evidence type="ECO:0000313" key="16">
    <source>
        <dbReference type="Proteomes" id="UP001146793"/>
    </source>
</evidence>
<dbReference type="InterPro" id="IPR011011">
    <property type="entry name" value="Znf_FYVE_PHD"/>
</dbReference>
<dbReference type="InterPro" id="IPR043153">
    <property type="entry name" value="DENN_C"/>
</dbReference>
<dbReference type="SMART" id="SM00325">
    <property type="entry name" value="RhoGEF"/>
    <property type="match status" value="1"/>
</dbReference>
<dbReference type="Gene3D" id="3.30.40.10">
    <property type="entry name" value="Zinc/RING finger domain, C3HC4 (zinc finger)"/>
    <property type="match status" value="1"/>
</dbReference>
<dbReference type="PROSITE" id="PS50003">
    <property type="entry name" value="PH_DOMAIN"/>
    <property type="match status" value="1"/>
</dbReference>
<feature type="domain" description="FYVE-type" evidence="13">
    <location>
        <begin position="1116"/>
        <end position="1175"/>
    </location>
</feature>
<dbReference type="CDD" id="cd00065">
    <property type="entry name" value="FYVE_like_SF"/>
    <property type="match status" value="1"/>
</dbReference>
<dbReference type="Gene3D" id="3.40.50.11500">
    <property type="match status" value="1"/>
</dbReference>